<dbReference type="Proteomes" id="UP001597568">
    <property type="component" value="Unassembled WGS sequence"/>
</dbReference>
<proteinExistence type="predicted"/>
<dbReference type="PROSITE" id="PS50113">
    <property type="entry name" value="PAC"/>
    <property type="match status" value="1"/>
</dbReference>
<dbReference type="Pfam" id="PF13426">
    <property type="entry name" value="PAS_9"/>
    <property type="match status" value="1"/>
</dbReference>
<evidence type="ECO:0000313" key="4">
    <source>
        <dbReference type="EMBL" id="MFD2869818.1"/>
    </source>
</evidence>
<dbReference type="PANTHER" id="PTHR44757">
    <property type="entry name" value="DIGUANYLATE CYCLASE DGCP"/>
    <property type="match status" value="1"/>
</dbReference>
<dbReference type="InterPro" id="IPR000160">
    <property type="entry name" value="GGDEF_dom"/>
</dbReference>
<dbReference type="SUPFAM" id="SSF141868">
    <property type="entry name" value="EAL domain-like"/>
    <property type="match status" value="1"/>
</dbReference>
<dbReference type="CDD" id="cd01948">
    <property type="entry name" value="EAL"/>
    <property type="match status" value="1"/>
</dbReference>
<organism evidence="4 5">
    <name type="scientific">Kurthia populi</name>
    <dbReference type="NCBI Taxonomy" id="1562132"/>
    <lineage>
        <taxon>Bacteria</taxon>
        <taxon>Bacillati</taxon>
        <taxon>Bacillota</taxon>
        <taxon>Bacilli</taxon>
        <taxon>Bacillales</taxon>
        <taxon>Caryophanaceae</taxon>
        <taxon>Kurthia</taxon>
    </lineage>
</organism>
<name>A0ABW5Y3B1_9BACL</name>
<keyword evidence="5" id="KW-1185">Reference proteome</keyword>
<dbReference type="Gene3D" id="3.30.70.270">
    <property type="match status" value="1"/>
</dbReference>
<dbReference type="SMART" id="SM00267">
    <property type="entry name" value="GGDEF"/>
    <property type="match status" value="1"/>
</dbReference>
<evidence type="ECO:0000259" key="2">
    <source>
        <dbReference type="PROSITE" id="PS50883"/>
    </source>
</evidence>
<sequence length="568" mass="65429">MNDFSNTPSSILNFVKSDQLTLNNLLTAFNESSVVAITDNVGKILSVNQNFSLVSKYSEKELINQDHRLLNSGYHSPAFFKNLWTTIHSGDIWHGEICNRAKDGHLYWVKTVIVPFMDNTNTPYQYIAIATDITEQKNTARLKQFAYHDELTGLRNARSLKIHFKECIRHGTVQEKASVFILLNITRLKQVNDGYGHFIGDLFLLELTKRFQKIIAKNGDLFRYDGKQFVILTTKQHYEVMIDAILELFEQAFIIEHFQFYSTINIGVSFYEEHADTLDILIKYADLAMLETKKEKGNRCLVFHYDMNLMIEEQLDLEKRLRDALFTDKMMLFYQPKFEAKTHRLVGMEALMRWYDEEYGFIPPIQFIPFAEEVGLMPMLGEWVLVTACSQMKRWIDAYPNSELRVAVNISPLHLQEKNFVYIVKQVLRDTGLSAKHLEIEITELSFMNGSDVVAETIQDLKNLGVSIAIDDFGTGYSALSYLKKFPIDTLKIDKSFVRGIKKGTNDESMVTAIINLAHIMNMSVVVEGVETIEELNIIEKAKGDMIQGYYFHPALPTEQFEKLLMDV</sequence>
<gene>
    <name evidence="4" type="ORF">ACFSY7_15100</name>
</gene>
<evidence type="ECO:0000313" key="5">
    <source>
        <dbReference type="Proteomes" id="UP001597568"/>
    </source>
</evidence>
<dbReference type="SMART" id="SM00052">
    <property type="entry name" value="EAL"/>
    <property type="match status" value="1"/>
</dbReference>
<dbReference type="PANTHER" id="PTHR44757:SF2">
    <property type="entry name" value="BIOFILM ARCHITECTURE MAINTENANCE PROTEIN MBAA"/>
    <property type="match status" value="1"/>
</dbReference>
<dbReference type="PROSITE" id="PS50887">
    <property type="entry name" value="GGDEF"/>
    <property type="match status" value="1"/>
</dbReference>
<evidence type="ECO:0000259" key="3">
    <source>
        <dbReference type="PROSITE" id="PS50887"/>
    </source>
</evidence>
<dbReference type="EMBL" id="JBHUOR010000128">
    <property type="protein sequence ID" value="MFD2869818.1"/>
    <property type="molecule type" value="Genomic_DNA"/>
</dbReference>
<dbReference type="CDD" id="cd00130">
    <property type="entry name" value="PAS"/>
    <property type="match status" value="1"/>
</dbReference>
<dbReference type="SMART" id="SM00086">
    <property type="entry name" value="PAC"/>
    <property type="match status" value="1"/>
</dbReference>
<dbReference type="NCBIfam" id="TIGR00254">
    <property type="entry name" value="GGDEF"/>
    <property type="match status" value="1"/>
</dbReference>
<feature type="domain" description="GGDEF" evidence="3">
    <location>
        <begin position="176"/>
        <end position="305"/>
    </location>
</feature>
<dbReference type="SUPFAM" id="SSF55073">
    <property type="entry name" value="Nucleotide cyclase"/>
    <property type="match status" value="1"/>
</dbReference>
<dbReference type="Pfam" id="PF00563">
    <property type="entry name" value="EAL"/>
    <property type="match status" value="1"/>
</dbReference>
<dbReference type="SUPFAM" id="SSF55785">
    <property type="entry name" value="PYP-like sensor domain (PAS domain)"/>
    <property type="match status" value="1"/>
</dbReference>
<dbReference type="Pfam" id="PF00990">
    <property type="entry name" value="GGDEF"/>
    <property type="match status" value="1"/>
</dbReference>
<feature type="domain" description="PAC" evidence="1">
    <location>
        <begin position="93"/>
        <end position="145"/>
    </location>
</feature>
<dbReference type="InterPro" id="IPR043128">
    <property type="entry name" value="Rev_trsase/Diguanyl_cyclase"/>
</dbReference>
<dbReference type="InterPro" id="IPR052155">
    <property type="entry name" value="Biofilm_reg_signaling"/>
</dbReference>
<protein>
    <submittedName>
        <fullName evidence="4">EAL domain-containing protein</fullName>
    </submittedName>
</protein>
<dbReference type="InterPro" id="IPR029787">
    <property type="entry name" value="Nucleotide_cyclase"/>
</dbReference>
<feature type="domain" description="EAL" evidence="2">
    <location>
        <begin position="314"/>
        <end position="568"/>
    </location>
</feature>
<dbReference type="InterPro" id="IPR001633">
    <property type="entry name" value="EAL_dom"/>
</dbReference>
<dbReference type="Gene3D" id="3.30.450.20">
    <property type="entry name" value="PAS domain"/>
    <property type="match status" value="1"/>
</dbReference>
<dbReference type="Gene3D" id="3.20.20.450">
    <property type="entry name" value="EAL domain"/>
    <property type="match status" value="1"/>
</dbReference>
<accession>A0ABW5Y3B1</accession>
<dbReference type="InterPro" id="IPR001610">
    <property type="entry name" value="PAC"/>
</dbReference>
<dbReference type="InterPro" id="IPR000700">
    <property type="entry name" value="PAS-assoc_C"/>
</dbReference>
<dbReference type="CDD" id="cd01949">
    <property type="entry name" value="GGDEF"/>
    <property type="match status" value="1"/>
</dbReference>
<dbReference type="NCBIfam" id="TIGR00229">
    <property type="entry name" value="sensory_box"/>
    <property type="match status" value="1"/>
</dbReference>
<dbReference type="InterPro" id="IPR035965">
    <property type="entry name" value="PAS-like_dom_sf"/>
</dbReference>
<dbReference type="PROSITE" id="PS50883">
    <property type="entry name" value="EAL"/>
    <property type="match status" value="1"/>
</dbReference>
<evidence type="ECO:0000259" key="1">
    <source>
        <dbReference type="PROSITE" id="PS50113"/>
    </source>
</evidence>
<dbReference type="RefSeq" id="WP_380148425.1">
    <property type="nucleotide sequence ID" value="NZ_JBHUOR010000128.1"/>
</dbReference>
<comment type="caution">
    <text evidence="4">The sequence shown here is derived from an EMBL/GenBank/DDBJ whole genome shotgun (WGS) entry which is preliminary data.</text>
</comment>
<dbReference type="InterPro" id="IPR035919">
    <property type="entry name" value="EAL_sf"/>
</dbReference>
<reference evidence="5" key="1">
    <citation type="journal article" date="2019" name="Int. J. Syst. Evol. Microbiol.">
        <title>The Global Catalogue of Microorganisms (GCM) 10K type strain sequencing project: providing services to taxonomists for standard genome sequencing and annotation.</title>
        <authorList>
            <consortium name="The Broad Institute Genomics Platform"/>
            <consortium name="The Broad Institute Genome Sequencing Center for Infectious Disease"/>
            <person name="Wu L."/>
            <person name="Ma J."/>
        </authorList>
    </citation>
    <scope>NUCLEOTIDE SEQUENCE [LARGE SCALE GENOMIC DNA]</scope>
    <source>
        <strain evidence="5">KCTC 33522</strain>
    </source>
</reference>
<dbReference type="InterPro" id="IPR000014">
    <property type="entry name" value="PAS"/>
</dbReference>